<dbReference type="AlphaFoldDB" id="A0A3N4JMD7"/>
<evidence type="ECO:0000313" key="3">
    <source>
        <dbReference type="Proteomes" id="UP000276215"/>
    </source>
</evidence>
<protein>
    <submittedName>
        <fullName evidence="2">Uncharacterized protein</fullName>
    </submittedName>
</protein>
<feature type="region of interest" description="Disordered" evidence="1">
    <location>
        <begin position="70"/>
        <end position="91"/>
    </location>
</feature>
<dbReference type="Proteomes" id="UP000276215">
    <property type="component" value="Unassembled WGS sequence"/>
</dbReference>
<organism evidence="2 3">
    <name type="scientific">Choiromyces venosus 120613-1</name>
    <dbReference type="NCBI Taxonomy" id="1336337"/>
    <lineage>
        <taxon>Eukaryota</taxon>
        <taxon>Fungi</taxon>
        <taxon>Dikarya</taxon>
        <taxon>Ascomycota</taxon>
        <taxon>Pezizomycotina</taxon>
        <taxon>Pezizomycetes</taxon>
        <taxon>Pezizales</taxon>
        <taxon>Tuberaceae</taxon>
        <taxon>Choiromyces</taxon>
    </lineage>
</organism>
<evidence type="ECO:0000256" key="1">
    <source>
        <dbReference type="SAM" id="MobiDB-lite"/>
    </source>
</evidence>
<sequence length="116" mass="13638">MLPDHYLSLERDYYLSIWKPTHPHGPTIERTPNLWLCSTDIIGPPIQTCRPRTPRTPTVAPDTIISHEYSNRKTSRKNERPLHKSSFHHHRHHHYRHPVTLSVVLPNVCAEWNISD</sequence>
<keyword evidence="3" id="KW-1185">Reference proteome</keyword>
<accession>A0A3N4JMD7</accession>
<gene>
    <name evidence="2" type="ORF">L873DRAFT_925636</name>
</gene>
<evidence type="ECO:0000313" key="2">
    <source>
        <dbReference type="EMBL" id="RPA99405.1"/>
    </source>
</evidence>
<proteinExistence type="predicted"/>
<dbReference type="EMBL" id="ML120388">
    <property type="protein sequence ID" value="RPA99405.1"/>
    <property type="molecule type" value="Genomic_DNA"/>
</dbReference>
<name>A0A3N4JMD7_9PEZI</name>
<reference evidence="2 3" key="1">
    <citation type="journal article" date="2018" name="Nat. Ecol. Evol.">
        <title>Pezizomycetes genomes reveal the molecular basis of ectomycorrhizal truffle lifestyle.</title>
        <authorList>
            <person name="Murat C."/>
            <person name="Payen T."/>
            <person name="Noel B."/>
            <person name="Kuo A."/>
            <person name="Morin E."/>
            <person name="Chen J."/>
            <person name="Kohler A."/>
            <person name="Krizsan K."/>
            <person name="Balestrini R."/>
            <person name="Da Silva C."/>
            <person name="Montanini B."/>
            <person name="Hainaut M."/>
            <person name="Levati E."/>
            <person name="Barry K.W."/>
            <person name="Belfiori B."/>
            <person name="Cichocki N."/>
            <person name="Clum A."/>
            <person name="Dockter R.B."/>
            <person name="Fauchery L."/>
            <person name="Guy J."/>
            <person name="Iotti M."/>
            <person name="Le Tacon F."/>
            <person name="Lindquist E.A."/>
            <person name="Lipzen A."/>
            <person name="Malagnac F."/>
            <person name="Mello A."/>
            <person name="Molinier V."/>
            <person name="Miyauchi S."/>
            <person name="Poulain J."/>
            <person name="Riccioni C."/>
            <person name="Rubini A."/>
            <person name="Sitrit Y."/>
            <person name="Splivallo R."/>
            <person name="Traeger S."/>
            <person name="Wang M."/>
            <person name="Zifcakova L."/>
            <person name="Wipf D."/>
            <person name="Zambonelli A."/>
            <person name="Paolocci F."/>
            <person name="Nowrousian M."/>
            <person name="Ottonello S."/>
            <person name="Baldrian P."/>
            <person name="Spatafora J.W."/>
            <person name="Henrissat B."/>
            <person name="Nagy L.G."/>
            <person name="Aury J.M."/>
            <person name="Wincker P."/>
            <person name="Grigoriev I.V."/>
            <person name="Bonfante P."/>
            <person name="Martin F.M."/>
        </authorList>
    </citation>
    <scope>NUCLEOTIDE SEQUENCE [LARGE SCALE GENOMIC DNA]</scope>
    <source>
        <strain evidence="2 3">120613-1</strain>
    </source>
</reference>